<keyword evidence="3" id="KW-1185">Reference proteome</keyword>
<dbReference type="OrthoDB" id="10484022at2759"/>
<name>A0A2G2VUL6_CAPBA</name>
<evidence type="ECO:0000313" key="3">
    <source>
        <dbReference type="Proteomes" id="UP000224567"/>
    </source>
</evidence>
<dbReference type="EMBL" id="MLFT02000010">
    <property type="protein sequence ID" value="PHT36665.1"/>
    <property type="molecule type" value="Genomic_DNA"/>
</dbReference>
<reference evidence="3" key="2">
    <citation type="journal article" date="2017" name="J. Anim. Genet.">
        <title>Multiple reference genome sequences of hot pepper reveal the massive evolution of plant disease resistance genes by retroduplication.</title>
        <authorList>
            <person name="Kim S."/>
            <person name="Park J."/>
            <person name="Yeom S.-I."/>
            <person name="Kim Y.-M."/>
            <person name="Seo E."/>
            <person name="Kim K.-T."/>
            <person name="Kim M.-S."/>
            <person name="Lee J.M."/>
            <person name="Cheong K."/>
            <person name="Shin H.-S."/>
            <person name="Kim S.-B."/>
            <person name="Han K."/>
            <person name="Lee J."/>
            <person name="Park M."/>
            <person name="Lee H.-A."/>
            <person name="Lee H.-Y."/>
            <person name="Lee Y."/>
            <person name="Oh S."/>
            <person name="Lee J.H."/>
            <person name="Choi E."/>
            <person name="Choi E."/>
            <person name="Lee S.E."/>
            <person name="Jeon J."/>
            <person name="Kim H."/>
            <person name="Choi G."/>
            <person name="Song H."/>
            <person name="Lee J."/>
            <person name="Lee S.-C."/>
            <person name="Kwon J.-K."/>
            <person name="Lee H.-Y."/>
            <person name="Koo N."/>
            <person name="Hong Y."/>
            <person name="Kim R.W."/>
            <person name="Kang W.-H."/>
            <person name="Huh J.H."/>
            <person name="Kang B.-C."/>
            <person name="Yang T.-J."/>
            <person name="Lee Y.-H."/>
            <person name="Bennetzen J.L."/>
            <person name="Choi D."/>
        </authorList>
    </citation>
    <scope>NUCLEOTIDE SEQUENCE [LARGE SCALE GENOMIC DNA]</scope>
    <source>
        <strain evidence="3">cv. PBC81</strain>
    </source>
</reference>
<comment type="caution">
    <text evidence="2">The sequence shown here is derived from an EMBL/GenBank/DDBJ whole genome shotgun (WGS) entry which is preliminary data.</text>
</comment>
<dbReference type="AlphaFoldDB" id="A0A2G2VUL6"/>
<evidence type="ECO:0000313" key="2">
    <source>
        <dbReference type="EMBL" id="PHT36665.1"/>
    </source>
</evidence>
<organism evidence="2 3">
    <name type="scientific">Capsicum baccatum</name>
    <name type="common">Peruvian pepper</name>
    <dbReference type="NCBI Taxonomy" id="33114"/>
    <lineage>
        <taxon>Eukaryota</taxon>
        <taxon>Viridiplantae</taxon>
        <taxon>Streptophyta</taxon>
        <taxon>Embryophyta</taxon>
        <taxon>Tracheophyta</taxon>
        <taxon>Spermatophyta</taxon>
        <taxon>Magnoliopsida</taxon>
        <taxon>eudicotyledons</taxon>
        <taxon>Gunneridae</taxon>
        <taxon>Pentapetalae</taxon>
        <taxon>asterids</taxon>
        <taxon>lamiids</taxon>
        <taxon>Solanales</taxon>
        <taxon>Solanaceae</taxon>
        <taxon>Solanoideae</taxon>
        <taxon>Capsiceae</taxon>
        <taxon>Capsicum</taxon>
    </lineage>
</organism>
<accession>A0A2G2VUL6</accession>
<dbReference type="PANTHER" id="PTHR33022">
    <property type="entry name" value="DUF1985 DOMAIN-CONTAINING PROTEIN"/>
    <property type="match status" value="1"/>
</dbReference>
<proteinExistence type="predicted"/>
<dbReference type="PANTHER" id="PTHR33022:SF13">
    <property type="entry name" value="UBIQUITIN-LIKE PROTEASE FAMILY PROFILE DOMAIN-CONTAINING PROTEIN"/>
    <property type="match status" value="1"/>
</dbReference>
<protein>
    <submittedName>
        <fullName evidence="2">Uncharacterized protein</fullName>
    </submittedName>
</protein>
<reference evidence="2 3" key="1">
    <citation type="journal article" date="2017" name="Genome Biol.">
        <title>New reference genome sequences of hot pepper reveal the massive evolution of plant disease-resistance genes by retroduplication.</title>
        <authorList>
            <person name="Kim S."/>
            <person name="Park J."/>
            <person name="Yeom S.I."/>
            <person name="Kim Y.M."/>
            <person name="Seo E."/>
            <person name="Kim K.T."/>
            <person name="Kim M.S."/>
            <person name="Lee J.M."/>
            <person name="Cheong K."/>
            <person name="Shin H.S."/>
            <person name="Kim S.B."/>
            <person name="Han K."/>
            <person name="Lee J."/>
            <person name="Park M."/>
            <person name="Lee H.A."/>
            <person name="Lee H.Y."/>
            <person name="Lee Y."/>
            <person name="Oh S."/>
            <person name="Lee J.H."/>
            <person name="Choi E."/>
            <person name="Choi E."/>
            <person name="Lee S.E."/>
            <person name="Jeon J."/>
            <person name="Kim H."/>
            <person name="Choi G."/>
            <person name="Song H."/>
            <person name="Lee J."/>
            <person name="Lee S.C."/>
            <person name="Kwon J.K."/>
            <person name="Lee H.Y."/>
            <person name="Koo N."/>
            <person name="Hong Y."/>
            <person name="Kim R.W."/>
            <person name="Kang W.H."/>
            <person name="Huh J.H."/>
            <person name="Kang B.C."/>
            <person name="Yang T.J."/>
            <person name="Lee Y.H."/>
            <person name="Bennetzen J.L."/>
            <person name="Choi D."/>
        </authorList>
    </citation>
    <scope>NUCLEOTIDE SEQUENCE [LARGE SCALE GENOMIC DNA]</scope>
    <source>
        <strain evidence="3">cv. PBC81</strain>
    </source>
</reference>
<feature type="region of interest" description="Disordered" evidence="1">
    <location>
        <begin position="107"/>
        <end position="134"/>
    </location>
</feature>
<sequence>MQQLSYIHHSMSLPYKRYLNQEQNIMNTGKRNISKEMIKMLIALPPKSWSKPSALIVILDYGPFVAAYTEYLNDRLRVPNDGLDAGLLCKRYAALLCKYEEAKAQKPYATDVKNPRQPKLNSVAPDEEQLIHID</sequence>
<evidence type="ECO:0000256" key="1">
    <source>
        <dbReference type="SAM" id="MobiDB-lite"/>
    </source>
</evidence>
<gene>
    <name evidence="2" type="ORF">CQW23_24365</name>
</gene>
<dbReference type="Proteomes" id="UP000224567">
    <property type="component" value="Unassembled WGS sequence"/>
</dbReference>